<keyword evidence="8" id="KW-1185">Reference proteome</keyword>
<evidence type="ECO:0000313" key="7">
    <source>
        <dbReference type="EMBL" id="TBO40454.1"/>
    </source>
</evidence>
<feature type="domain" description="RNA polymerase sigma-70 region 2" evidence="5">
    <location>
        <begin position="31"/>
        <end position="92"/>
    </location>
</feature>
<dbReference type="RefSeq" id="WP_131031589.1">
    <property type="nucleotide sequence ID" value="NZ_SIXF01000023.1"/>
</dbReference>
<feature type="domain" description="RNA polymerase sigma factor 70 region 4 type 2" evidence="6">
    <location>
        <begin position="124"/>
        <end position="176"/>
    </location>
</feature>
<evidence type="ECO:0000256" key="4">
    <source>
        <dbReference type="ARBA" id="ARBA00023163"/>
    </source>
</evidence>
<dbReference type="PANTHER" id="PTHR43133">
    <property type="entry name" value="RNA POLYMERASE ECF-TYPE SIGMA FACTO"/>
    <property type="match status" value="1"/>
</dbReference>
<dbReference type="SUPFAM" id="SSF88659">
    <property type="entry name" value="Sigma3 and sigma4 domains of RNA polymerase sigma factors"/>
    <property type="match status" value="1"/>
</dbReference>
<dbReference type="CDD" id="cd06171">
    <property type="entry name" value="Sigma70_r4"/>
    <property type="match status" value="1"/>
</dbReference>
<comment type="caution">
    <text evidence="7">The sequence shown here is derived from an EMBL/GenBank/DDBJ whole genome shotgun (WGS) entry which is preliminary data.</text>
</comment>
<keyword evidence="3" id="KW-0731">Sigma factor</keyword>
<dbReference type="NCBIfam" id="TIGR02937">
    <property type="entry name" value="sigma70-ECF"/>
    <property type="match status" value="1"/>
</dbReference>
<dbReference type="AlphaFoldDB" id="A0A4Q9H974"/>
<evidence type="ECO:0000256" key="1">
    <source>
        <dbReference type="ARBA" id="ARBA00010641"/>
    </source>
</evidence>
<dbReference type="EMBL" id="SIXF01000023">
    <property type="protein sequence ID" value="TBO40454.1"/>
    <property type="molecule type" value="Genomic_DNA"/>
</dbReference>
<dbReference type="GO" id="GO:0003677">
    <property type="term" value="F:DNA binding"/>
    <property type="evidence" value="ECO:0007669"/>
    <property type="project" value="InterPro"/>
</dbReference>
<dbReference type="InterPro" id="IPR014327">
    <property type="entry name" value="RNA_pol_sigma70_bacteroid"/>
</dbReference>
<accession>A0A4Q9H974</accession>
<dbReference type="Pfam" id="PF04542">
    <property type="entry name" value="Sigma70_r2"/>
    <property type="match status" value="1"/>
</dbReference>
<proteinExistence type="inferred from homology"/>
<dbReference type="NCBIfam" id="TIGR02985">
    <property type="entry name" value="Sig70_bacteroi1"/>
    <property type="match status" value="1"/>
</dbReference>
<dbReference type="InterPro" id="IPR039425">
    <property type="entry name" value="RNA_pol_sigma-70-like"/>
</dbReference>
<dbReference type="Gene3D" id="1.10.10.10">
    <property type="entry name" value="Winged helix-like DNA-binding domain superfamily/Winged helix DNA-binding domain"/>
    <property type="match status" value="1"/>
</dbReference>
<dbReference type="Proteomes" id="UP000291819">
    <property type="component" value="Unassembled WGS sequence"/>
</dbReference>
<dbReference type="PANTHER" id="PTHR43133:SF46">
    <property type="entry name" value="RNA POLYMERASE SIGMA-70 FACTOR ECF SUBFAMILY"/>
    <property type="match status" value="1"/>
</dbReference>
<keyword evidence="4" id="KW-0804">Transcription</keyword>
<comment type="similarity">
    <text evidence="1">Belongs to the sigma-70 factor family. ECF subfamily.</text>
</comment>
<organism evidence="7 8">
    <name type="scientific">Pedobacter kyonggii</name>
    <dbReference type="NCBI Taxonomy" id="1926871"/>
    <lineage>
        <taxon>Bacteria</taxon>
        <taxon>Pseudomonadati</taxon>
        <taxon>Bacteroidota</taxon>
        <taxon>Sphingobacteriia</taxon>
        <taxon>Sphingobacteriales</taxon>
        <taxon>Sphingobacteriaceae</taxon>
        <taxon>Pedobacter</taxon>
    </lineage>
</organism>
<gene>
    <name evidence="7" type="ORF">EYS08_18935</name>
</gene>
<dbReference type="SUPFAM" id="SSF88946">
    <property type="entry name" value="Sigma2 domain of RNA polymerase sigma factors"/>
    <property type="match status" value="1"/>
</dbReference>
<dbReference type="InterPro" id="IPR013325">
    <property type="entry name" value="RNA_pol_sigma_r2"/>
</dbReference>
<dbReference type="InterPro" id="IPR013324">
    <property type="entry name" value="RNA_pol_sigma_r3/r4-like"/>
</dbReference>
<evidence type="ECO:0000259" key="6">
    <source>
        <dbReference type="Pfam" id="PF08281"/>
    </source>
</evidence>
<evidence type="ECO:0000256" key="2">
    <source>
        <dbReference type="ARBA" id="ARBA00023015"/>
    </source>
</evidence>
<protein>
    <submittedName>
        <fullName evidence="7">RNA polymerase sigma-70 factor</fullName>
    </submittedName>
</protein>
<dbReference type="InterPro" id="IPR007627">
    <property type="entry name" value="RNA_pol_sigma70_r2"/>
</dbReference>
<evidence type="ECO:0000313" key="8">
    <source>
        <dbReference type="Proteomes" id="UP000291819"/>
    </source>
</evidence>
<dbReference type="InterPro" id="IPR036388">
    <property type="entry name" value="WH-like_DNA-bd_sf"/>
</dbReference>
<evidence type="ECO:0000259" key="5">
    <source>
        <dbReference type="Pfam" id="PF04542"/>
    </source>
</evidence>
<evidence type="ECO:0000256" key="3">
    <source>
        <dbReference type="ARBA" id="ARBA00023082"/>
    </source>
</evidence>
<dbReference type="OrthoDB" id="799938at2"/>
<reference evidence="7 8" key="1">
    <citation type="submission" date="2019-02" db="EMBL/GenBank/DDBJ databases">
        <title>Pedobacter kyonggii whole genome sequence analysis.</title>
        <authorList>
            <person name="Dahal R.H."/>
        </authorList>
    </citation>
    <scope>NUCLEOTIDE SEQUENCE [LARGE SCALE GENOMIC DNA]</scope>
    <source>
        <strain evidence="7 8">K-4-11-1</strain>
    </source>
</reference>
<name>A0A4Q9H974_9SPHI</name>
<dbReference type="GO" id="GO:0016987">
    <property type="term" value="F:sigma factor activity"/>
    <property type="evidence" value="ECO:0007669"/>
    <property type="project" value="UniProtKB-KW"/>
</dbReference>
<dbReference type="Gene3D" id="1.10.1740.10">
    <property type="match status" value="1"/>
</dbReference>
<dbReference type="GO" id="GO:0006352">
    <property type="term" value="P:DNA-templated transcription initiation"/>
    <property type="evidence" value="ECO:0007669"/>
    <property type="project" value="InterPro"/>
</dbReference>
<keyword evidence="2" id="KW-0805">Transcription regulation</keyword>
<dbReference type="Pfam" id="PF08281">
    <property type="entry name" value="Sigma70_r4_2"/>
    <property type="match status" value="1"/>
</dbReference>
<dbReference type="InterPro" id="IPR014284">
    <property type="entry name" value="RNA_pol_sigma-70_dom"/>
</dbReference>
<sequence length="196" mass="22967">MQNRQLKNEEELLARIAVGDQRAFTEVFDFYQRYVYDYGRKLTKSEDQAGEIVQDVFLKIWLNREKLNEVKSFGAYLNRVVRNHSLNIIRKLAQDARSATQLKIHNPESENATDKTLDYNESNRILTQAIENLSPQQRTAYTLCHIEGLKYEEVAKKMNVSSRTVQAHMHQALKHIREHFNKHALTYPALFAVLFK</sequence>
<dbReference type="InterPro" id="IPR013249">
    <property type="entry name" value="RNA_pol_sigma70_r4_t2"/>
</dbReference>